<dbReference type="AlphaFoldDB" id="A0A2I0KA88"/>
<reference evidence="2 3" key="1">
    <citation type="submission" date="2017-11" db="EMBL/GenBank/DDBJ databases">
        <title>De-novo sequencing of pomegranate (Punica granatum L.) genome.</title>
        <authorList>
            <person name="Akparov Z."/>
            <person name="Amiraslanov A."/>
            <person name="Hajiyeva S."/>
            <person name="Abbasov M."/>
            <person name="Kaur K."/>
            <person name="Hamwieh A."/>
            <person name="Solovyev V."/>
            <person name="Salamov A."/>
            <person name="Braich B."/>
            <person name="Kosarev P."/>
            <person name="Mahmoud A."/>
            <person name="Hajiyev E."/>
            <person name="Babayeva S."/>
            <person name="Izzatullayeva V."/>
            <person name="Mammadov A."/>
            <person name="Mammadov A."/>
            <person name="Sharifova S."/>
            <person name="Ojaghi J."/>
            <person name="Eynullazada K."/>
            <person name="Bayramov B."/>
            <person name="Abdulazimova A."/>
            <person name="Shahmuradov I."/>
        </authorList>
    </citation>
    <scope>NUCLEOTIDE SEQUENCE [LARGE SCALE GENOMIC DNA]</scope>
    <source>
        <strain evidence="3">cv. AG2017</strain>
        <tissue evidence="2">Leaf</tissue>
    </source>
</reference>
<organism evidence="2 3">
    <name type="scientific">Punica granatum</name>
    <name type="common">Pomegranate</name>
    <dbReference type="NCBI Taxonomy" id="22663"/>
    <lineage>
        <taxon>Eukaryota</taxon>
        <taxon>Viridiplantae</taxon>
        <taxon>Streptophyta</taxon>
        <taxon>Embryophyta</taxon>
        <taxon>Tracheophyta</taxon>
        <taxon>Spermatophyta</taxon>
        <taxon>Magnoliopsida</taxon>
        <taxon>eudicotyledons</taxon>
        <taxon>Gunneridae</taxon>
        <taxon>Pentapetalae</taxon>
        <taxon>rosids</taxon>
        <taxon>malvids</taxon>
        <taxon>Myrtales</taxon>
        <taxon>Lythraceae</taxon>
        <taxon>Punica</taxon>
    </lineage>
</organism>
<evidence type="ECO:0000256" key="1">
    <source>
        <dbReference type="SAM" id="MobiDB-lite"/>
    </source>
</evidence>
<sequence length="220" mass="23796">MHPPGKCSCIMQSAGQCARASCIGQAMCTCFLHPPGKRPVHHAICRAMRPCFLHPPGKRSSFLQTRQASSGDFLSCVYGHSQAALFGRAYAGSDESKNRWARLACHAWSGGRDGLGLGSWRSSPWRGENREWSASEGGQDSSLCKNVVAGMDSAFGHDAPYYEEVKTADGLPTKGNDVPETERGSLGDGIMAEPLDLFPYSKPLSNPSSYWRPLDFGHGT</sequence>
<protein>
    <submittedName>
        <fullName evidence="2">Uncharacterized protein</fullName>
    </submittedName>
</protein>
<keyword evidence="3" id="KW-1185">Reference proteome</keyword>
<evidence type="ECO:0000313" key="3">
    <source>
        <dbReference type="Proteomes" id="UP000233551"/>
    </source>
</evidence>
<dbReference type="Proteomes" id="UP000233551">
    <property type="component" value="Unassembled WGS sequence"/>
</dbReference>
<gene>
    <name evidence="2" type="ORF">CRG98_014119</name>
</gene>
<dbReference type="EMBL" id="PGOL01000750">
    <property type="protein sequence ID" value="PKI65461.1"/>
    <property type="molecule type" value="Genomic_DNA"/>
</dbReference>
<evidence type="ECO:0000313" key="2">
    <source>
        <dbReference type="EMBL" id="PKI65461.1"/>
    </source>
</evidence>
<comment type="caution">
    <text evidence="2">The sequence shown here is derived from an EMBL/GenBank/DDBJ whole genome shotgun (WGS) entry which is preliminary data.</text>
</comment>
<proteinExistence type="predicted"/>
<feature type="region of interest" description="Disordered" evidence="1">
    <location>
        <begin position="168"/>
        <end position="188"/>
    </location>
</feature>
<name>A0A2I0KA88_PUNGR</name>
<accession>A0A2I0KA88</accession>